<dbReference type="InterPro" id="IPR009875">
    <property type="entry name" value="PilZ_domain"/>
</dbReference>
<protein>
    <submittedName>
        <fullName evidence="2">C-di-GMP-binding flagellar brake protein YcgR</fullName>
    </submittedName>
</protein>
<evidence type="ECO:0000313" key="3">
    <source>
        <dbReference type="Proteomes" id="UP000559987"/>
    </source>
</evidence>
<organism evidence="2 3">
    <name type="scientific">Simiduia aestuariiviva</name>
    <dbReference type="NCBI Taxonomy" id="1510459"/>
    <lineage>
        <taxon>Bacteria</taxon>
        <taxon>Pseudomonadati</taxon>
        <taxon>Pseudomonadota</taxon>
        <taxon>Gammaproteobacteria</taxon>
        <taxon>Cellvibrionales</taxon>
        <taxon>Cellvibrionaceae</taxon>
        <taxon>Simiduia</taxon>
    </lineage>
</organism>
<keyword evidence="2" id="KW-0966">Cell projection</keyword>
<dbReference type="Pfam" id="PF07238">
    <property type="entry name" value="PilZ"/>
    <property type="match status" value="1"/>
</dbReference>
<dbReference type="EMBL" id="JACHXZ010000001">
    <property type="protein sequence ID" value="MBB3167823.1"/>
    <property type="molecule type" value="Genomic_DNA"/>
</dbReference>
<name>A0A839UJQ7_9GAMM</name>
<dbReference type="GO" id="GO:0035438">
    <property type="term" value="F:cyclic-di-GMP binding"/>
    <property type="evidence" value="ECO:0007669"/>
    <property type="project" value="InterPro"/>
</dbReference>
<feature type="domain" description="PilZ" evidence="1">
    <location>
        <begin position="4"/>
        <end position="87"/>
    </location>
</feature>
<evidence type="ECO:0000313" key="2">
    <source>
        <dbReference type="EMBL" id="MBB3167823.1"/>
    </source>
</evidence>
<keyword evidence="2" id="KW-0282">Flagellum</keyword>
<keyword evidence="2" id="KW-0969">Cilium</keyword>
<proteinExistence type="predicted"/>
<dbReference type="Gene3D" id="2.40.10.220">
    <property type="entry name" value="predicted glycosyltransferase like domains"/>
    <property type="match status" value="1"/>
</dbReference>
<dbReference type="Proteomes" id="UP000559987">
    <property type="component" value="Unassembled WGS sequence"/>
</dbReference>
<dbReference type="AlphaFoldDB" id="A0A839UJQ7"/>
<gene>
    <name evidence="2" type="ORF">FHS30_000999</name>
</gene>
<accession>A0A839UJQ7</accession>
<comment type="caution">
    <text evidence="2">The sequence shown here is derived from an EMBL/GenBank/DDBJ whole genome shotgun (WGS) entry which is preliminary data.</text>
</comment>
<sequence>MEADRRRYARQATSIRVEMTHPAFGTLVGYTRDISDGGASVQLETELLPPKGTLVHVVFRKIAGQVNQEPVPMKIMHQHKTTVGLMFCLQD</sequence>
<keyword evidence="3" id="KW-1185">Reference proteome</keyword>
<evidence type="ECO:0000259" key="1">
    <source>
        <dbReference type="Pfam" id="PF07238"/>
    </source>
</evidence>
<dbReference type="SUPFAM" id="SSF141371">
    <property type="entry name" value="PilZ domain-like"/>
    <property type="match status" value="1"/>
</dbReference>
<dbReference type="RefSeq" id="WP_183908871.1">
    <property type="nucleotide sequence ID" value="NZ_JACHXZ010000001.1"/>
</dbReference>
<reference evidence="2 3" key="1">
    <citation type="submission" date="2020-08" db="EMBL/GenBank/DDBJ databases">
        <title>Genomic Encyclopedia of Type Strains, Phase III (KMG-III): the genomes of soil and plant-associated and newly described type strains.</title>
        <authorList>
            <person name="Whitman W."/>
        </authorList>
    </citation>
    <scope>NUCLEOTIDE SEQUENCE [LARGE SCALE GENOMIC DNA]</scope>
    <source>
        <strain evidence="2 3">CECT 8571</strain>
    </source>
</reference>